<sequence length="281" mass="29775">MRTRVLGGRPRQERRLVPIIPLLAVLGAPVAMAEGAARQGAQLFTQRCATCHSVGEGDRIGPDLHGVLERRDEAWVTRFITSPGALIDSGDPVATELLAKFNGVRMPDQSLTDSERASLYAFFRDCTQKGKGGCKPSPAEKMGTDAAPEEIARGRRLFEGTESLKNGGAACIGCHDVRGAGVAGGGTLGPNLTFAFARMGEKGMRPALAKLEGPMMGALYAKAPLDEEEQYALKAYFAEASRDGSRPRADRDFFYLGVVGLAAALGFIGVVFASPSSRGKS</sequence>
<dbReference type="InterPro" id="IPR036909">
    <property type="entry name" value="Cyt_c-like_dom_sf"/>
</dbReference>
<proteinExistence type="predicted"/>
<keyword evidence="3 6" id="KW-0479">Metal-binding</keyword>
<dbReference type="Gene3D" id="1.10.760.10">
    <property type="entry name" value="Cytochrome c-like domain"/>
    <property type="match status" value="2"/>
</dbReference>
<reference evidence="9 10" key="1">
    <citation type="submission" date="2021-02" db="EMBL/GenBank/DDBJ databases">
        <title>De Novo genome assembly of isolated myxobacteria.</title>
        <authorList>
            <person name="Stevens D.C."/>
        </authorList>
    </citation>
    <scope>NUCLEOTIDE SEQUENCE [LARGE SCALE GENOMIC DNA]</scope>
    <source>
        <strain evidence="9 10">SCHIC003</strain>
    </source>
</reference>
<dbReference type="Proteomes" id="UP000663090">
    <property type="component" value="Chromosome"/>
</dbReference>
<dbReference type="PANTHER" id="PTHR37823:SF1">
    <property type="entry name" value="CYTOCHROME C-553-LIKE"/>
    <property type="match status" value="1"/>
</dbReference>
<evidence type="ECO:0000256" key="6">
    <source>
        <dbReference type="PROSITE-ProRule" id="PRU00433"/>
    </source>
</evidence>
<feature type="domain" description="Cytochrome c" evidence="8">
    <location>
        <begin position="149"/>
        <end position="241"/>
    </location>
</feature>
<protein>
    <submittedName>
        <fullName evidence="9">Cytochrome c</fullName>
    </submittedName>
</protein>
<dbReference type="RefSeq" id="WP_206715539.1">
    <property type="nucleotide sequence ID" value="NZ_CP071091.1"/>
</dbReference>
<keyword evidence="2 6" id="KW-0349">Heme</keyword>
<organism evidence="9 10">
    <name type="scientific">Myxococcus landrumensis</name>
    <dbReference type="NCBI Taxonomy" id="2813577"/>
    <lineage>
        <taxon>Bacteria</taxon>
        <taxon>Pseudomonadati</taxon>
        <taxon>Myxococcota</taxon>
        <taxon>Myxococcia</taxon>
        <taxon>Myxococcales</taxon>
        <taxon>Cystobacterineae</taxon>
        <taxon>Myxococcaceae</taxon>
        <taxon>Myxococcus</taxon>
    </lineage>
</organism>
<evidence type="ECO:0000256" key="5">
    <source>
        <dbReference type="ARBA" id="ARBA00023004"/>
    </source>
</evidence>
<evidence type="ECO:0000256" key="4">
    <source>
        <dbReference type="ARBA" id="ARBA00022982"/>
    </source>
</evidence>
<dbReference type="InterPro" id="IPR009056">
    <property type="entry name" value="Cyt_c-like_dom"/>
</dbReference>
<dbReference type="Pfam" id="PF00034">
    <property type="entry name" value="Cytochrom_C"/>
    <property type="match status" value="2"/>
</dbReference>
<dbReference type="PROSITE" id="PS51007">
    <property type="entry name" value="CYTC"/>
    <property type="match status" value="2"/>
</dbReference>
<keyword evidence="10" id="KW-1185">Reference proteome</keyword>
<feature type="transmembrane region" description="Helical" evidence="7">
    <location>
        <begin position="253"/>
        <end position="273"/>
    </location>
</feature>
<dbReference type="InterPro" id="IPR051811">
    <property type="entry name" value="Cytochrome_c550/c551-like"/>
</dbReference>
<feature type="domain" description="Cytochrome c" evidence="8">
    <location>
        <begin position="35"/>
        <end position="127"/>
    </location>
</feature>
<dbReference type="EMBL" id="CP071091">
    <property type="protein sequence ID" value="QSQ13736.1"/>
    <property type="molecule type" value="Genomic_DNA"/>
</dbReference>
<keyword evidence="7" id="KW-0812">Transmembrane</keyword>
<keyword evidence="1" id="KW-0813">Transport</keyword>
<evidence type="ECO:0000259" key="8">
    <source>
        <dbReference type="PROSITE" id="PS51007"/>
    </source>
</evidence>
<gene>
    <name evidence="9" type="ORF">JY572_36315</name>
</gene>
<keyword evidence="7" id="KW-0472">Membrane</keyword>
<evidence type="ECO:0000256" key="1">
    <source>
        <dbReference type="ARBA" id="ARBA00022448"/>
    </source>
</evidence>
<dbReference type="PANTHER" id="PTHR37823">
    <property type="entry name" value="CYTOCHROME C-553-LIKE"/>
    <property type="match status" value="1"/>
</dbReference>
<evidence type="ECO:0000313" key="10">
    <source>
        <dbReference type="Proteomes" id="UP000663090"/>
    </source>
</evidence>
<evidence type="ECO:0000256" key="2">
    <source>
        <dbReference type="ARBA" id="ARBA00022617"/>
    </source>
</evidence>
<keyword evidence="5 6" id="KW-0408">Iron</keyword>
<name>A0ABX7N4R5_9BACT</name>
<dbReference type="SUPFAM" id="SSF46626">
    <property type="entry name" value="Cytochrome c"/>
    <property type="match status" value="2"/>
</dbReference>
<accession>A0ABX7N4R5</accession>
<evidence type="ECO:0000313" key="9">
    <source>
        <dbReference type="EMBL" id="QSQ13736.1"/>
    </source>
</evidence>
<keyword evidence="7" id="KW-1133">Transmembrane helix</keyword>
<keyword evidence="4" id="KW-0249">Electron transport</keyword>
<evidence type="ECO:0000256" key="7">
    <source>
        <dbReference type="SAM" id="Phobius"/>
    </source>
</evidence>
<evidence type="ECO:0000256" key="3">
    <source>
        <dbReference type="ARBA" id="ARBA00022723"/>
    </source>
</evidence>